<comment type="similarity">
    <text evidence="8">Belongs to the binding-protein-dependent transport system permease family.</text>
</comment>
<keyword evidence="4" id="KW-0997">Cell inner membrane</keyword>
<keyword evidence="2 8" id="KW-0813">Transport</keyword>
<evidence type="ECO:0000256" key="5">
    <source>
        <dbReference type="ARBA" id="ARBA00022692"/>
    </source>
</evidence>
<evidence type="ECO:0000256" key="4">
    <source>
        <dbReference type="ARBA" id="ARBA00022519"/>
    </source>
</evidence>
<feature type="transmembrane region" description="Helical" evidence="8">
    <location>
        <begin position="71"/>
        <end position="94"/>
    </location>
</feature>
<name>A0A316CW42_PSESE</name>
<evidence type="ECO:0000313" key="11">
    <source>
        <dbReference type="Proteomes" id="UP000245396"/>
    </source>
</evidence>
<reference evidence="10 11" key="1">
    <citation type="submission" date="2018-05" db="EMBL/GenBank/DDBJ databases">
        <title>Genomic Encyclopedia of Type Strains, Phase IV (KMG-IV): sequencing the most valuable type-strain genomes for metagenomic binning, comparative biology and taxonomic classification.</title>
        <authorList>
            <person name="Goeker M."/>
        </authorList>
    </citation>
    <scope>NUCLEOTIDE SEQUENCE [LARGE SCALE GENOMIC DNA]</scope>
    <source>
        <strain evidence="10 11">DSM 6986</strain>
    </source>
</reference>
<dbReference type="Proteomes" id="UP000245396">
    <property type="component" value="Unassembled WGS sequence"/>
</dbReference>
<dbReference type="OrthoDB" id="8156137at2"/>
<dbReference type="RefSeq" id="WP_019173664.1">
    <property type="nucleotide sequence ID" value="NZ_QGGG01000001.1"/>
</dbReference>
<dbReference type="GO" id="GO:0055085">
    <property type="term" value="P:transmembrane transport"/>
    <property type="evidence" value="ECO:0007669"/>
    <property type="project" value="InterPro"/>
</dbReference>
<dbReference type="SUPFAM" id="SSF161098">
    <property type="entry name" value="MetI-like"/>
    <property type="match status" value="1"/>
</dbReference>
<evidence type="ECO:0000256" key="2">
    <source>
        <dbReference type="ARBA" id="ARBA00022448"/>
    </source>
</evidence>
<feature type="domain" description="ABC transmembrane type-1" evidence="9">
    <location>
        <begin position="71"/>
        <end position="259"/>
    </location>
</feature>
<dbReference type="PANTHER" id="PTHR43357">
    <property type="entry name" value="INNER MEMBRANE ABC TRANSPORTER PERMEASE PROTEIN YDCV"/>
    <property type="match status" value="1"/>
</dbReference>
<evidence type="ECO:0000256" key="8">
    <source>
        <dbReference type="RuleBase" id="RU363032"/>
    </source>
</evidence>
<dbReference type="EMBL" id="QGGG01000001">
    <property type="protein sequence ID" value="PWJ86314.1"/>
    <property type="molecule type" value="Genomic_DNA"/>
</dbReference>
<organism evidence="10 11">
    <name type="scientific">Pseudaminobacter salicylatoxidans</name>
    <dbReference type="NCBI Taxonomy" id="93369"/>
    <lineage>
        <taxon>Bacteria</taxon>
        <taxon>Pseudomonadati</taxon>
        <taxon>Pseudomonadota</taxon>
        <taxon>Alphaproteobacteria</taxon>
        <taxon>Hyphomicrobiales</taxon>
        <taxon>Phyllobacteriaceae</taxon>
        <taxon>Pseudaminobacter</taxon>
    </lineage>
</organism>
<evidence type="ECO:0000313" key="10">
    <source>
        <dbReference type="EMBL" id="PWJ86314.1"/>
    </source>
</evidence>
<keyword evidence="11" id="KW-1185">Reference proteome</keyword>
<gene>
    <name evidence="10" type="ORF">C7441_101194</name>
</gene>
<keyword evidence="6 8" id="KW-1133">Transmembrane helix</keyword>
<dbReference type="Pfam" id="PF00528">
    <property type="entry name" value="BPD_transp_1"/>
    <property type="match status" value="1"/>
</dbReference>
<dbReference type="InterPro" id="IPR000515">
    <property type="entry name" value="MetI-like"/>
</dbReference>
<dbReference type="InterPro" id="IPR035906">
    <property type="entry name" value="MetI-like_sf"/>
</dbReference>
<evidence type="ECO:0000256" key="1">
    <source>
        <dbReference type="ARBA" id="ARBA00004429"/>
    </source>
</evidence>
<comment type="subcellular location">
    <subcellularLocation>
        <location evidence="1">Cell inner membrane</location>
        <topology evidence="1">Multi-pass membrane protein</topology>
    </subcellularLocation>
    <subcellularLocation>
        <location evidence="8">Cell membrane</location>
        <topology evidence="8">Multi-pass membrane protein</topology>
    </subcellularLocation>
</comment>
<feature type="transmembrane region" description="Helical" evidence="8">
    <location>
        <begin position="195"/>
        <end position="219"/>
    </location>
</feature>
<feature type="transmembrane region" description="Helical" evidence="8">
    <location>
        <begin position="12"/>
        <end position="40"/>
    </location>
</feature>
<proteinExistence type="inferred from homology"/>
<dbReference type="STRING" id="1192868.GCA_000304395_04224"/>
<keyword evidence="7 8" id="KW-0472">Membrane</keyword>
<keyword evidence="3" id="KW-1003">Cell membrane</keyword>
<feature type="transmembrane region" description="Helical" evidence="8">
    <location>
        <begin position="136"/>
        <end position="158"/>
    </location>
</feature>
<evidence type="ECO:0000256" key="7">
    <source>
        <dbReference type="ARBA" id="ARBA00023136"/>
    </source>
</evidence>
<accession>A0A316CW42</accession>
<dbReference type="Gene3D" id="1.10.3720.10">
    <property type="entry name" value="MetI-like"/>
    <property type="match status" value="1"/>
</dbReference>
<sequence length="278" mass="29508">MTGYAITLSSPLARALLGIVALAVALFLIVPVLVIVPLSFSSGSFLSFPPPGFSLRWYQQLFSRSDWMDSAWLSIWIACVVALLSTVLGTAASFGLVRGKFPGQRLLVAFILSPLIIPGIIVAIAVYFFYARLQLVGSPVAIAVAHTALAVPFVVVNVSASLHGFDKRLEMAAQNLGAGAFDTFRLVILPSIRPGVVAGALFAFITSFDELIVALFIAGPSQVTLPLRMWESMRSSLEPTLAAVSTLAVVASVSLFLCASWLQRRAQAGAGKVVREGA</sequence>
<feature type="transmembrane region" description="Helical" evidence="8">
    <location>
        <begin position="239"/>
        <end position="262"/>
    </location>
</feature>
<protein>
    <submittedName>
        <fullName evidence="10">Putative spermidine/putrescine transport system permease protein</fullName>
    </submittedName>
</protein>
<feature type="transmembrane region" description="Helical" evidence="8">
    <location>
        <begin position="106"/>
        <end position="130"/>
    </location>
</feature>
<keyword evidence="5 8" id="KW-0812">Transmembrane</keyword>
<evidence type="ECO:0000259" key="9">
    <source>
        <dbReference type="PROSITE" id="PS50928"/>
    </source>
</evidence>
<dbReference type="CDD" id="cd06261">
    <property type="entry name" value="TM_PBP2"/>
    <property type="match status" value="1"/>
</dbReference>
<dbReference type="AlphaFoldDB" id="A0A316CW42"/>
<evidence type="ECO:0000256" key="6">
    <source>
        <dbReference type="ARBA" id="ARBA00022989"/>
    </source>
</evidence>
<dbReference type="PROSITE" id="PS50928">
    <property type="entry name" value="ABC_TM1"/>
    <property type="match status" value="1"/>
</dbReference>
<evidence type="ECO:0000256" key="3">
    <source>
        <dbReference type="ARBA" id="ARBA00022475"/>
    </source>
</evidence>
<dbReference type="PANTHER" id="PTHR43357:SF4">
    <property type="entry name" value="INNER MEMBRANE ABC TRANSPORTER PERMEASE PROTEIN YDCV"/>
    <property type="match status" value="1"/>
</dbReference>
<comment type="caution">
    <text evidence="10">The sequence shown here is derived from an EMBL/GenBank/DDBJ whole genome shotgun (WGS) entry which is preliminary data.</text>
</comment>
<dbReference type="GO" id="GO:0005886">
    <property type="term" value="C:plasma membrane"/>
    <property type="evidence" value="ECO:0007669"/>
    <property type="project" value="UniProtKB-SubCell"/>
</dbReference>